<sequence>MKNLIIVIATALFTITTYSQSGPKIQFSAPDNTIDYGKVSKNADNGIRTFEFKNTGDAPLQIINILSTKECSILSKPTSAIQPGQNGKIEVKYNMTPGPIRKTITVETNAVNQENGRVALKIKGEVI</sequence>
<protein>
    <recommendedName>
        <fullName evidence="3">DUF1573 domain-containing protein</fullName>
    </recommendedName>
</protein>
<keyword evidence="2" id="KW-1185">Reference proteome</keyword>
<proteinExistence type="predicted"/>
<dbReference type="RefSeq" id="WP_064714611.1">
    <property type="nucleotide sequence ID" value="NZ_JMTM01000017.1"/>
</dbReference>
<evidence type="ECO:0000313" key="1">
    <source>
        <dbReference type="EMBL" id="OAZ04902.1"/>
    </source>
</evidence>
<dbReference type="InterPro" id="IPR011467">
    <property type="entry name" value="DUF1573"/>
</dbReference>
<dbReference type="PANTHER" id="PTHR37833">
    <property type="entry name" value="LIPOPROTEIN-RELATED"/>
    <property type="match status" value="1"/>
</dbReference>
<gene>
    <name evidence="1" type="ORF">FLB_07500</name>
</gene>
<name>A0A199XTZ8_9FLAO</name>
<dbReference type="OrthoDB" id="826619at2"/>
<dbReference type="PANTHER" id="PTHR37833:SF1">
    <property type="entry name" value="SIGNAL PEPTIDE PROTEIN"/>
    <property type="match status" value="1"/>
</dbReference>
<dbReference type="Gene3D" id="2.60.40.10">
    <property type="entry name" value="Immunoglobulins"/>
    <property type="match status" value="1"/>
</dbReference>
<dbReference type="EMBL" id="JMTM01000017">
    <property type="protein sequence ID" value="OAZ04902.1"/>
    <property type="molecule type" value="Genomic_DNA"/>
</dbReference>
<comment type="caution">
    <text evidence="1">The sequence shown here is derived from an EMBL/GenBank/DDBJ whole genome shotgun (WGS) entry which is preliminary data.</text>
</comment>
<organism evidence="1 2">
    <name type="scientific">Flavobacterium succinicans</name>
    <dbReference type="NCBI Taxonomy" id="29536"/>
    <lineage>
        <taxon>Bacteria</taxon>
        <taxon>Pseudomonadati</taxon>
        <taxon>Bacteroidota</taxon>
        <taxon>Flavobacteriia</taxon>
        <taxon>Flavobacteriales</taxon>
        <taxon>Flavobacteriaceae</taxon>
        <taxon>Flavobacterium</taxon>
    </lineage>
</organism>
<evidence type="ECO:0000313" key="2">
    <source>
        <dbReference type="Proteomes" id="UP000093807"/>
    </source>
</evidence>
<dbReference type="InterPro" id="IPR013783">
    <property type="entry name" value="Ig-like_fold"/>
</dbReference>
<dbReference type="PATRIC" id="fig|29536.5.peg.777"/>
<dbReference type="Pfam" id="PF07610">
    <property type="entry name" value="DUF1573"/>
    <property type="match status" value="1"/>
</dbReference>
<reference evidence="1 2" key="1">
    <citation type="submission" date="2016-06" db="EMBL/GenBank/DDBJ databases">
        <title>Draft genome sequence of Flavobacterium succinicans strain DD5b.</title>
        <authorList>
            <person name="Poehlein A."/>
            <person name="Daniel R."/>
            <person name="Simeonova D.D."/>
        </authorList>
    </citation>
    <scope>NUCLEOTIDE SEQUENCE [LARGE SCALE GENOMIC DNA]</scope>
    <source>
        <strain evidence="1 2">DD5b</strain>
    </source>
</reference>
<accession>A0A199XTZ8</accession>
<dbReference type="AlphaFoldDB" id="A0A199XTZ8"/>
<evidence type="ECO:0008006" key="3">
    <source>
        <dbReference type="Google" id="ProtNLM"/>
    </source>
</evidence>
<dbReference type="Proteomes" id="UP000093807">
    <property type="component" value="Unassembled WGS sequence"/>
</dbReference>